<protein>
    <recommendedName>
        <fullName evidence="3">IPT/TIG domain-containing protein</fullName>
    </recommendedName>
</protein>
<dbReference type="AlphaFoldDB" id="A0A7X4YH70"/>
<gene>
    <name evidence="1" type="ORF">GTZ93_36660</name>
</gene>
<evidence type="ECO:0000313" key="2">
    <source>
        <dbReference type="Proteomes" id="UP000537825"/>
    </source>
</evidence>
<keyword evidence="2" id="KW-1185">Reference proteome</keyword>
<dbReference type="EMBL" id="JAAAPK010000013">
    <property type="protein sequence ID" value="NBC45348.1"/>
    <property type="molecule type" value="Genomic_DNA"/>
</dbReference>
<proteinExistence type="predicted"/>
<comment type="caution">
    <text evidence="1">The sequence shown here is derived from an EMBL/GenBank/DDBJ whole genome shotgun (WGS) entry which is preliminary data.</text>
</comment>
<evidence type="ECO:0008006" key="3">
    <source>
        <dbReference type="Google" id="ProtNLM"/>
    </source>
</evidence>
<dbReference type="Proteomes" id="UP000537825">
    <property type="component" value="Unassembled WGS sequence"/>
</dbReference>
<accession>A0A7X4YH70</accession>
<name>A0A7X4YH70_9BACT</name>
<evidence type="ECO:0000313" key="1">
    <source>
        <dbReference type="EMBL" id="NBC45348.1"/>
    </source>
</evidence>
<reference evidence="1 2" key="1">
    <citation type="submission" date="2020-01" db="EMBL/GenBank/DDBJ databases">
        <title>The draft genome sequence of Corallococcus exiguus DSM 14696.</title>
        <authorList>
            <person name="Zhang X."/>
            <person name="Zhu H."/>
        </authorList>
    </citation>
    <scope>NUCLEOTIDE SEQUENCE [LARGE SCALE GENOMIC DNA]</scope>
    <source>
        <strain evidence="1 2">DSM 14696</strain>
    </source>
</reference>
<sequence length="382" mass="40835">MPSPIQKVNPGDLITSEFMNHLLDRIDNLEERVARIESEGAASGAVVILDILPEGIVRVGDEMRLIGRNFGLRELIVVTLAGKRIEQFKSGSDSTLVFDVPPIVGINEQGQPVLLTLNNPQGFASQTVMLANRPQTLPKGEIHLSLSKPPAGKLIPDGSTYSFVFALTAFSNMDETFILEPSLDVGWPVAVVGPTGALGPKAEFFIHQGGFPEGTKLSVTVQVTIPSTASIGTLAHLQLTSKSKINQEFINSSASLPLIVGEASSPAPAFSVSLISVREGSVQGEFVVVPADTPDFLLFRADVPKGSYSIKLAISKNPHDLWKIESRMTPPDSFTADQPGFVDLNTRLTGKTGAEATDLVVTVISTTNPAVFGEMIQRIKLA</sequence>
<organism evidence="1 2">
    <name type="scientific">Corallococcus exiguus</name>
    <dbReference type="NCBI Taxonomy" id="83462"/>
    <lineage>
        <taxon>Bacteria</taxon>
        <taxon>Pseudomonadati</taxon>
        <taxon>Myxococcota</taxon>
        <taxon>Myxococcia</taxon>
        <taxon>Myxococcales</taxon>
        <taxon>Cystobacterineae</taxon>
        <taxon>Myxococcaceae</taxon>
        <taxon>Corallococcus</taxon>
    </lineage>
</organism>
<dbReference type="CDD" id="cd00102">
    <property type="entry name" value="IPT"/>
    <property type="match status" value="1"/>
</dbReference>
<dbReference type="RefSeq" id="WP_139922416.1">
    <property type="nucleotide sequence ID" value="NZ_CBCSLE010000027.1"/>
</dbReference>